<dbReference type="InterPro" id="IPR002925">
    <property type="entry name" value="Dienelactn_hydro"/>
</dbReference>
<dbReference type="EMBL" id="FNAB01000001">
    <property type="protein sequence ID" value="SDC57422.1"/>
    <property type="molecule type" value="Genomic_DNA"/>
</dbReference>
<dbReference type="Gene3D" id="3.40.50.1820">
    <property type="entry name" value="alpha/beta hydrolase"/>
    <property type="match status" value="1"/>
</dbReference>
<reference evidence="3 4" key="1">
    <citation type="submission" date="2016-10" db="EMBL/GenBank/DDBJ databases">
        <authorList>
            <person name="de Groot N.N."/>
        </authorList>
    </citation>
    <scope>NUCLEOTIDE SEQUENCE [LARGE SCALE GENOMIC DNA]</scope>
    <source>
        <strain evidence="3 4">JCM 11308</strain>
    </source>
</reference>
<evidence type="ECO:0000259" key="2">
    <source>
        <dbReference type="Pfam" id="PF01738"/>
    </source>
</evidence>
<feature type="domain" description="Dienelactone hydrolase" evidence="2">
    <location>
        <begin position="34"/>
        <end position="243"/>
    </location>
</feature>
<protein>
    <submittedName>
        <fullName evidence="3">Carboxymethylenebutenolidase</fullName>
    </submittedName>
</protein>
<evidence type="ECO:0000313" key="4">
    <source>
        <dbReference type="Proteomes" id="UP000199417"/>
    </source>
</evidence>
<evidence type="ECO:0000256" key="1">
    <source>
        <dbReference type="SAM" id="MobiDB-lite"/>
    </source>
</evidence>
<sequence length="247" mass="26488">MSGIFTDSAMLRAVGDQSDQSQTDQPRATVPLTAAAPDGPARGGIVVLHESRRFTDAVLDLMRLLAGEGWLTVAPHLFHRQPGDLEVEVFGDNLFADFDAAFDWLVARGVYADCVGVLGFDDAGTAALLVATNRPVGAAVSVAARGIVEPLRADTPALVDALASLQAPWLGLYGEDDPRTPPAHVERLRDASARAPVATHVVSYRGLAHRADEPTQLPDNGDDDDPDVQAIMDAQRRIFDWFDGNLR</sequence>
<proteinExistence type="predicted"/>
<dbReference type="AlphaFoldDB" id="A0A1G6MPI8"/>
<dbReference type="Proteomes" id="UP000199417">
    <property type="component" value="Unassembled WGS sequence"/>
</dbReference>
<feature type="compositionally biased region" description="Polar residues" evidence="1">
    <location>
        <begin position="17"/>
        <end position="26"/>
    </location>
</feature>
<accession>A0A1G6MPI8</accession>
<keyword evidence="4" id="KW-1185">Reference proteome</keyword>
<dbReference type="PANTHER" id="PTHR46623:SF6">
    <property type="entry name" value="ALPHA_BETA-HYDROLASES SUPERFAMILY PROTEIN"/>
    <property type="match status" value="1"/>
</dbReference>
<dbReference type="Pfam" id="PF01738">
    <property type="entry name" value="DLH"/>
    <property type="match status" value="1"/>
</dbReference>
<dbReference type="GO" id="GO:0016787">
    <property type="term" value="F:hydrolase activity"/>
    <property type="evidence" value="ECO:0007669"/>
    <property type="project" value="InterPro"/>
</dbReference>
<dbReference type="RefSeq" id="WP_072844563.1">
    <property type="nucleotide sequence ID" value="NZ_FNAB01000001.1"/>
</dbReference>
<dbReference type="PANTHER" id="PTHR46623">
    <property type="entry name" value="CARBOXYMETHYLENEBUTENOLIDASE-RELATED"/>
    <property type="match status" value="1"/>
</dbReference>
<dbReference type="SUPFAM" id="SSF53474">
    <property type="entry name" value="alpha/beta-Hydrolases"/>
    <property type="match status" value="1"/>
</dbReference>
<organism evidence="3 4">
    <name type="scientific">Rhodococcus tukisamuensis</name>
    <dbReference type="NCBI Taxonomy" id="168276"/>
    <lineage>
        <taxon>Bacteria</taxon>
        <taxon>Bacillati</taxon>
        <taxon>Actinomycetota</taxon>
        <taxon>Actinomycetes</taxon>
        <taxon>Mycobacteriales</taxon>
        <taxon>Nocardiaceae</taxon>
        <taxon>Rhodococcus</taxon>
    </lineage>
</organism>
<name>A0A1G6MPI8_9NOCA</name>
<dbReference type="InterPro" id="IPR029058">
    <property type="entry name" value="AB_hydrolase_fold"/>
</dbReference>
<dbReference type="InterPro" id="IPR051049">
    <property type="entry name" value="Dienelactone_hydrolase-like"/>
</dbReference>
<evidence type="ECO:0000313" key="3">
    <source>
        <dbReference type="EMBL" id="SDC57422.1"/>
    </source>
</evidence>
<feature type="region of interest" description="Disordered" evidence="1">
    <location>
        <begin position="15"/>
        <end position="36"/>
    </location>
</feature>
<gene>
    <name evidence="3" type="ORF">SAMN05444580_101258</name>
</gene>
<dbReference type="STRING" id="168276.SAMN05444580_101258"/>